<proteinExistence type="predicted"/>
<evidence type="ECO:0000313" key="1">
    <source>
        <dbReference type="EMBL" id="VUZ42092.1"/>
    </source>
</evidence>
<evidence type="ECO:0000313" key="2">
    <source>
        <dbReference type="Proteomes" id="UP000321570"/>
    </source>
</evidence>
<protein>
    <recommendedName>
        <fullName evidence="3">Reverse transcriptase domain-containing protein</fullName>
    </recommendedName>
</protein>
<dbReference type="EMBL" id="CABIJS010000077">
    <property type="protein sequence ID" value="VUZ42092.1"/>
    <property type="molecule type" value="Genomic_DNA"/>
</dbReference>
<gene>
    <name evidence="1" type="ORF">WMSIL1_LOCUS2793</name>
</gene>
<sequence>MYISADLDESSIQINDHEVNRMSSFIYLGSSVNDKILTDNAVKPNIIKVKRQFVKIRPILRSKVPSIQARAKILEIFLEPVLQSIYSCLRSMIIN</sequence>
<name>A0A564Y462_HYMDI</name>
<dbReference type="Proteomes" id="UP000321570">
    <property type="component" value="Unassembled WGS sequence"/>
</dbReference>
<accession>A0A564Y462</accession>
<reference evidence="1 2" key="1">
    <citation type="submission" date="2019-07" db="EMBL/GenBank/DDBJ databases">
        <authorList>
            <person name="Jastrzebski P J."/>
            <person name="Paukszto L."/>
            <person name="Jastrzebski P J."/>
        </authorList>
    </citation>
    <scope>NUCLEOTIDE SEQUENCE [LARGE SCALE GENOMIC DNA]</scope>
    <source>
        <strain evidence="1 2">WMS-il1</strain>
    </source>
</reference>
<organism evidence="1 2">
    <name type="scientific">Hymenolepis diminuta</name>
    <name type="common">Rat tapeworm</name>
    <dbReference type="NCBI Taxonomy" id="6216"/>
    <lineage>
        <taxon>Eukaryota</taxon>
        <taxon>Metazoa</taxon>
        <taxon>Spiralia</taxon>
        <taxon>Lophotrochozoa</taxon>
        <taxon>Platyhelminthes</taxon>
        <taxon>Cestoda</taxon>
        <taxon>Eucestoda</taxon>
        <taxon>Cyclophyllidea</taxon>
        <taxon>Hymenolepididae</taxon>
        <taxon>Hymenolepis</taxon>
    </lineage>
</organism>
<evidence type="ECO:0008006" key="3">
    <source>
        <dbReference type="Google" id="ProtNLM"/>
    </source>
</evidence>
<dbReference type="AlphaFoldDB" id="A0A564Y462"/>
<keyword evidence="2" id="KW-1185">Reference proteome</keyword>